<name>A0A5B7EY67_PORTR</name>
<dbReference type="AlphaFoldDB" id="A0A5B7EY67"/>
<reference evidence="1 2" key="1">
    <citation type="submission" date="2019-05" db="EMBL/GenBank/DDBJ databases">
        <title>Another draft genome of Portunus trituberculatus and its Hox gene families provides insights of decapod evolution.</title>
        <authorList>
            <person name="Jeong J.-H."/>
            <person name="Song I."/>
            <person name="Kim S."/>
            <person name="Choi T."/>
            <person name="Kim D."/>
            <person name="Ryu S."/>
            <person name="Kim W."/>
        </authorList>
    </citation>
    <scope>NUCLEOTIDE SEQUENCE [LARGE SCALE GENOMIC DNA]</scope>
    <source>
        <tissue evidence="1">Muscle</tissue>
    </source>
</reference>
<dbReference type="Proteomes" id="UP000324222">
    <property type="component" value="Unassembled WGS sequence"/>
</dbReference>
<sequence>MKYVKNWLFRFISVCFTPKLRNTDKTIYLLKRLIYVFLRCFMEKKKLSRLKILYIEVILHCYASKR</sequence>
<protein>
    <submittedName>
        <fullName evidence="1">Uncharacterized protein</fullName>
    </submittedName>
</protein>
<keyword evidence="2" id="KW-1185">Reference proteome</keyword>
<evidence type="ECO:0000313" key="1">
    <source>
        <dbReference type="EMBL" id="MPC37969.1"/>
    </source>
</evidence>
<organism evidence="1 2">
    <name type="scientific">Portunus trituberculatus</name>
    <name type="common">Swimming crab</name>
    <name type="synonym">Neptunus trituberculatus</name>
    <dbReference type="NCBI Taxonomy" id="210409"/>
    <lineage>
        <taxon>Eukaryota</taxon>
        <taxon>Metazoa</taxon>
        <taxon>Ecdysozoa</taxon>
        <taxon>Arthropoda</taxon>
        <taxon>Crustacea</taxon>
        <taxon>Multicrustacea</taxon>
        <taxon>Malacostraca</taxon>
        <taxon>Eumalacostraca</taxon>
        <taxon>Eucarida</taxon>
        <taxon>Decapoda</taxon>
        <taxon>Pleocyemata</taxon>
        <taxon>Brachyura</taxon>
        <taxon>Eubrachyura</taxon>
        <taxon>Portunoidea</taxon>
        <taxon>Portunidae</taxon>
        <taxon>Portuninae</taxon>
        <taxon>Portunus</taxon>
    </lineage>
</organism>
<accession>A0A5B7EY67</accession>
<dbReference type="EMBL" id="VSRR010003938">
    <property type="protein sequence ID" value="MPC37969.1"/>
    <property type="molecule type" value="Genomic_DNA"/>
</dbReference>
<proteinExistence type="predicted"/>
<gene>
    <name evidence="1" type="ORF">E2C01_031465</name>
</gene>
<comment type="caution">
    <text evidence="1">The sequence shown here is derived from an EMBL/GenBank/DDBJ whole genome shotgun (WGS) entry which is preliminary data.</text>
</comment>
<evidence type="ECO:0000313" key="2">
    <source>
        <dbReference type="Proteomes" id="UP000324222"/>
    </source>
</evidence>